<accession>A0A8E2DVX1</accession>
<dbReference type="GO" id="GO:0006123">
    <property type="term" value="P:mitochondrial electron transport, cytochrome c to oxygen"/>
    <property type="evidence" value="ECO:0007669"/>
    <property type="project" value="TreeGrafter"/>
</dbReference>
<evidence type="ECO:0000256" key="5">
    <source>
        <dbReference type="ARBA" id="ARBA00022967"/>
    </source>
</evidence>
<dbReference type="SUPFAM" id="SSF81452">
    <property type="entry name" value="Cytochrome c oxidase subunit III-like"/>
    <property type="match status" value="1"/>
</dbReference>
<name>A0A8E2DVX1_9PEZI</name>
<dbReference type="PANTHER" id="PTHR11403:SF7">
    <property type="entry name" value="CYTOCHROME C OXIDASE SUBUNIT 3"/>
    <property type="match status" value="1"/>
</dbReference>
<dbReference type="InterPro" id="IPR035973">
    <property type="entry name" value="Cyt_c_oxidase_su3-like_sf"/>
</dbReference>
<evidence type="ECO:0000256" key="4">
    <source>
        <dbReference type="ARBA" id="ARBA00022692"/>
    </source>
</evidence>
<evidence type="ECO:0000256" key="3">
    <source>
        <dbReference type="ARBA" id="ARBA00015944"/>
    </source>
</evidence>
<dbReference type="GO" id="GO:0004129">
    <property type="term" value="F:cytochrome-c oxidase activity"/>
    <property type="evidence" value="ECO:0007669"/>
    <property type="project" value="InterPro"/>
</dbReference>
<keyword evidence="7 9" id="KW-0472">Membrane</keyword>
<keyword evidence="5" id="KW-1278">Translocase</keyword>
<dbReference type="Proteomes" id="UP000250266">
    <property type="component" value="Unassembled WGS sequence"/>
</dbReference>
<dbReference type="InterPro" id="IPR000298">
    <property type="entry name" value="Cyt_c_oxidase-like_su3"/>
</dbReference>
<protein>
    <recommendedName>
        <fullName evidence="3 8">Cytochrome c oxidase subunit 3</fullName>
    </recommendedName>
</protein>
<evidence type="ECO:0000256" key="7">
    <source>
        <dbReference type="ARBA" id="ARBA00023136"/>
    </source>
</evidence>
<comment type="function">
    <text evidence="8">Component of the cytochrome c oxidase, the last enzyme in the mitochondrial electron transport chain which drives oxidative phosphorylation. The respiratory chain contains 3 multisubunit complexes succinate dehydrogenase (complex II, CII), ubiquinol-cytochrome c oxidoreductase (cytochrome b-c1 complex, complex III, CIII) and cytochrome c oxidase (complex IV, CIV), that cooperate to transfer electrons derived from NADH and succinate to molecular oxygen, creating an electrochemical gradient over the inner membrane that drives transmembrane transport and the ATP synthase. Cytochrome c oxidase is the component of the respiratory chain that catalyzes the reduction of oxygen to water. Electrons originating from reduced cytochrome c in the intermembrane space (IMS) are transferred via the dinuclear copper A center (CU(A)) of subunit 2 and heme A of subunit 1 to the active site in subunit 1, a binuclear center (BNC) formed by heme A3 and copper B (CU(B)). The BNC reduces molecular oxygen to 2 water molecules using 4 electrons from cytochrome c in the IMS and 4 protons from the mitochondrial matrix.</text>
</comment>
<keyword evidence="12" id="KW-1185">Reference proteome</keyword>
<dbReference type="PROSITE" id="PS50253">
    <property type="entry name" value="COX3"/>
    <property type="match status" value="1"/>
</dbReference>
<keyword evidence="8" id="KW-0496">Mitochondrion</keyword>
<keyword evidence="4 8" id="KW-0812">Transmembrane</keyword>
<keyword evidence="6 9" id="KW-1133">Transmembrane helix</keyword>
<dbReference type="OrthoDB" id="10050457at2759"/>
<reference evidence="11 12" key="1">
    <citation type="journal article" date="2016" name="Nat. Commun.">
        <title>Ectomycorrhizal ecology is imprinted in the genome of the dominant symbiotic fungus Cenococcum geophilum.</title>
        <authorList>
            <consortium name="DOE Joint Genome Institute"/>
            <person name="Peter M."/>
            <person name="Kohler A."/>
            <person name="Ohm R.A."/>
            <person name="Kuo A."/>
            <person name="Krutzmann J."/>
            <person name="Morin E."/>
            <person name="Arend M."/>
            <person name="Barry K.W."/>
            <person name="Binder M."/>
            <person name="Choi C."/>
            <person name="Clum A."/>
            <person name="Copeland A."/>
            <person name="Grisel N."/>
            <person name="Haridas S."/>
            <person name="Kipfer T."/>
            <person name="LaButti K."/>
            <person name="Lindquist E."/>
            <person name="Lipzen A."/>
            <person name="Maire R."/>
            <person name="Meier B."/>
            <person name="Mihaltcheva S."/>
            <person name="Molinier V."/>
            <person name="Murat C."/>
            <person name="Poggeler S."/>
            <person name="Quandt C.A."/>
            <person name="Sperisen C."/>
            <person name="Tritt A."/>
            <person name="Tisserant E."/>
            <person name="Crous P.W."/>
            <person name="Henrissat B."/>
            <person name="Nehls U."/>
            <person name="Egli S."/>
            <person name="Spatafora J.W."/>
            <person name="Grigoriev I.V."/>
            <person name="Martin F.M."/>
        </authorList>
    </citation>
    <scope>NUCLEOTIDE SEQUENCE [LARGE SCALE GENOMIC DNA]</scope>
    <source>
        <strain evidence="11 12">CBS 459.81</strain>
    </source>
</reference>
<gene>
    <name evidence="11" type="ORF">K432DRAFT_387718</name>
</gene>
<comment type="subcellular location">
    <subcellularLocation>
        <location evidence="1">Membrane</location>
        <topology evidence="1">Multi-pass membrane protein</topology>
    </subcellularLocation>
</comment>
<sequence>IGIEVIDSFKLLLLNIVILLLLGVTIIYTYYSLIQGNRKNTLYALIFTIILAIVFIGFQVIEYLVLLFTILNSVFESCFYFKIGFHGLYIIIGIVFLVVGL</sequence>
<dbReference type="GO" id="GO:0016020">
    <property type="term" value="C:membrane"/>
    <property type="evidence" value="ECO:0007669"/>
    <property type="project" value="UniProtKB-SubCell"/>
</dbReference>
<dbReference type="PANTHER" id="PTHR11403">
    <property type="entry name" value="CYTOCHROME C OXIDASE SUBUNIT III"/>
    <property type="match status" value="1"/>
</dbReference>
<organism evidence="11 12">
    <name type="scientific">Lepidopterella palustris CBS 459.81</name>
    <dbReference type="NCBI Taxonomy" id="1314670"/>
    <lineage>
        <taxon>Eukaryota</taxon>
        <taxon>Fungi</taxon>
        <taxon>Dikarya</taxon>
        <taxon>Ascomycota</taxon>
        <taxon>Pezizomycotina</taxon>
        <taxon>Dothideomycetes</taxon>
        <taxon>Pleosporomycetidae</taxon>
        <taxon>Mytilinidiales</taxon>
        <taxon>Argynnaceae</taxon>
        <taxon>Lepidopterella</taxon>
    </lineage>
</organism>
<evidence type="ECO:0000256" key="9">
    <source>
        <dbReference type="SAM" id="Phobius"/>
    </source>
</evidence>
<dbReference type="InterPro" id="IPR013833">
    <property type="entry name" value="Cyt_c_oxidase_su3_a-hlx"/>
</dbReference>
<evidence type="ECO:0000256" key="1">
    <source>
        <dbReference type="ARBA" id="ARBA00004141"/>
    </source>
</evidence>
<feature type="domain" description="Heme-copper oxidase subunit III family profile" evidence="10">
    <location>
        <begin position="1"/>
        <end position="101"/>
    </location>
</feature>
<dbReference type="InterPro" id="IPR024791">
    <property type="entry name" value="Cyt_c/ubiquinol_Oxase_su3"/>
</dbReference>
<dbReference type="Pfam" id="PF00510">
    <property type="entry name" value="COX3"/>
    <property type="match status" value="1"/>
</dbReference>
<comment type="similarity">
    <text evidence="2 8">Belongs to the cytochrome c oxidase subunit 3 family.</text>
</comment>
<feature type="transmembrane region" description="Helical" evidence="9">
    <location>
        <begin position="43"/>
        <end position="67"/>
    </location>
</feature>
<evidence type="ECO:0000313" key="11">
    <source>
        <dbReference type="EMBL" id="OCK72687.1"/>
    </source>
</evidence>
<evidence type="ECO:0000256" key="2">
    <source>
        <dbReference type="ARBA" id="ARBA00010581"/>
    </source>
</evidence>
<feature type="transmembrane region" description="Helical" evidence="9">
    <location>
        <begin position="12"/>
        <end position="31"/>
    </location>
</feature>
<evidence type="ECO:0000256" key="6">
    <source>
        <dbReference type="ARBA" id="ARBA00022989"/>
    </source>
</evidence>
<dbReference type="GO" id="GO:0005739">
    <property type="term" value="C:mitochondrion"/>
    <property type="evidence" value="ECO:0007669"/>
    <property type="project" value="TreeGrafter"/>
</dbReference>
<evidence type="ECO:0000259" key="10">
    <source>
        <dbReference type="PROSITE" id="PS50253"/>
    </source>
</evidence>
<feature type="transmembrane region" description="Helical" evidence="9">
    <location>
        <begin position="79"/>
        <end position="99"/>
    </location>
</feature>
<evidence type="ECO:0000256" key="8">
    <source>
        <dbReference type="RuleBase" id="RU003375"/>
    </source>
</evidence>
<proteinExistence type="inferred from homology"/>
<feature type="non-terminal residue" evidence="11">
    <location>
        <position position="1"/>
    </location>
</feature>
<evidence type="ECO:0000313" key="12">
    <source>
        <dbReference type="Proteomes" id="UP000250266"/>
    </source>
</evidence>
<dbReference type="Gene3D" id="1.20.120.80">
    <property type="entry name" value="Cytochrome c oxidase, subunit III, four-helix bundle"/>
    <property type="match status" value="1"/>
</dbReference>
<dbReference type="AlphaFoldDB" id="A0A8E2DVX1"/>
<dbReference type="EMBL" id="KV747327">
    <property type="protein sequence ID" value="OCK72687.1"/>
    <property type="molecule type" value="Genomic_DNA"/>
</dbReference>